<dbReference type="InterPro" id="IPR004117">
    <property type="entry name" value="7tm6_olfct_rcpt"/>
</dbReference>
<dbReference type="GO" id="GO:0005886">
    <property type="term" value="C:plasma membrane"/>
    <property type="evidence" value="ECO:0007669"/>
    <property type="project" value="UniProtKB-SubCell"/>
</dbReference>
<evidence type="ECO:0000256" key="5">
    <source>
        <dbReference type="ARBA" id="ARBA00022725"/>
    </source>
</evidence>
<dbReference type="AlphaFoldDB" id="A0A345BEU2"/>
<comment type="caution">
    <text evidence="10">Lacks conserved residue(s) required for the propagation of feature annotation.</text>
</comment>
<name>A0A345BEU2_9NEOP</name>
<accession>A0A345BEU2</accession>
<comment type="subcellular location">
    <subcellularLocation>
        <location evidence="1 10">Cell membrane</location>
        <topology evidence="1 10">Multi-pass membrane protein</topology>
    </subcellularLocation>
</comment>
<organism evidence="11">
    <name type="scientific">Lobesia botrana</name>
    <dbReference type="NCBI Taxonomy" id="209534"/>
    <lineage>
        <taxon>Eukaryota</taxon>
        <taxon>Metazoa</taxon>
        <taxon>Ecdysozoa</taxon>
        <taxon>Arthropoda</taxon>
        <taxon>Hexapoda</taxon>
        <taxon>Insecta</taxon>
        <taxon>Pterygota</taxon>
        <taxon>Neoptera</taxon>
        <taxon>Endopterygota</taxon>
        <taxon>Lepidoptera</taxon>
        <taxon>Glossata</taxon>
        <taxon>Ditrysia</taxon>
        <taxon>Tortricoidea</taxon>
        <taxon>Tortricidae</taxon>
        <taxon>Olethreutinae</taxon>
        <taxon>Olethreutini</taxon>
        <taxon>Lobesia</taxon>
    </lineage>
</organism>
<dbReference type="PANTHER" id="PTHR21137">
    <property type="entry name" value="ODORANT RECEPTOR"/>
    <property type="match status" value="1"/>
</dbReference>
<evidence type="ECO:0000256" key="4">
    <source>
        <dbReference type="ARBA" id="ARBA00022692"/>
    </source>
</evidence>
<protein>
    <recommendedName>
        <fullName evidence="10">Odorant receptor</fullName>
    </recommendedName>
</protein>
<dbReference type="PANTHER" id="PTHR21137:SF35">
    <property type="entry name" value="ODORANT RECEPTOR 19A-RELATED"/>
    <property type="match status" value="1"/>
</dbReference>
<reference evidence="11" key="1">
    <citation type="journal article" date="2018" name="Comp. Biochem. Physiol. Part D Genomics Proteomics">
        <title>Analysis of the grapevine moth Lobesia botrana antennal transcriptome and expression of odorant-binding and chemosensory proteins.</title>
        <authorList>
            <person name="Rojas V."/>
            <person name="Jimenez H."/>
            <person name="Palma-Millanao R."/>
            <person name="Gonzalez-Gonzalez A."/>
            <person name="Machuca J."/>
            <person name="Godoy R."/>
            <person name="Ceballos R."/>
            <person name="Mutis A."/>
            <person name="Venthur H."/>
        </authorList>
    </citation>
    <scope>NUCLEOTIDE SEQUENCE</scope>
</reference>
<keyword evidence="4 10" id="KW-0812">Transmembrane</keyword>
<evidence type="ECO:0000256" key="1">
    <source>
        <dbReference type="ARBA" id="ARBA00004651"/>
    </source>
</evidence>
<feature type="transmembrane region" description="Helical" evidence="10">
    <location>
        <begin position="197"/>
        <end position="216"/>
    </location>
</feature>
<comment type="similarity">
    <text evidence="10">Belongs to the insect chemoreceptor superfamily. Heteromeric odorant receptor channel (TC 1.A.69) family.</text>
</comment>
<keyword evidence="5 10" id="KW-0552">Olfaction</keyword>
<dbReference type="GO" id="GO:0005549">
    <property type="term" value="F:odorant binding"/>
    <property type="evidence" value="ECO:0007669"/>
    <property type="project" value="InterPro"/>
</dbReference>
<dbReference type="EMBL" id="MG816581">
    <property type="protein sequence ID" value="AXF48766.1"/>
    <property type="molecule type" value="mRNA"/>
</dbReference>
<evidence type="ECO:0000256" key="2">
    <source>
        <dbReference type="ARBA" id="ARBA00022475"/>
    </source>
</evidence>
<evidence type="ECO:0000256" key="8">
    <source>
        <dbReference type="ARBA" id="ARBA00023170"/>
    </source>
</evidence>
<proteinExistence type="evidence at transcript level"/>
<dbReference type="GO" id="GO:0007165">
    <property type="term" value="P:signal transduction"/>
    <property type="evidence" value="ECO:0007669"/>
    <property type="project" value="UniProtKB-KW"/>
</dbReference>
<feature type="transmembrane region" description="Helical" evidence="10">
    <location>
        <begin position="137"/>
        <end position="156"/>
    </location>
</feature>
<evidence type="ECO:0000256" key="9">
    <source>
        <dbReference type="ARBA" id="ARBA00023224"/>
    </source>
</evidence>
<keyword evidence="8 10" id="KW-0675">Receptor</keyword>
<evidence type="ECO:0000313" key="11">
    <source>
        <dbReference type="EMBL" id="AXF48766.1"/>
    </source>
</evidence>
<keyword evidence="7 10" id="KW-0472">Membrane</keyword>
<keyword evidence="2" id="KW-1003">Cell membrane</keyword>
<evidence type="ECO:0000256" key="10">
    <source>
        <dbReference type="RuleBase" id="RU351113"/>
    </source>
</evidence>
<keyword evidence="9 10" id="KW-0807">Transducer</keyword>
<keyword evidence="3 10" id="KW-0716">Sensory transduction</keyword>
<sequence>MDDSNTNIMELRYMKRTVWYLNTLGAWPNIALGNDTPKTRFIRGYGCFLILMQLLQEASTIIHCCLYLGTIDAPELALTYMNVSMTIVITHRMTLPLTKGFPNAIKRFVEEFNLMHFKHKNEFAGKMCQRVNKIMDIFSSIIFMQGVIAVISYAMVPVINNIIGGQFGDNKPSPYNNYTYEHPVDFYIPKVDQYHTFRGYIGVFIFQWYVIYNTAFSFCSYDFIMFTLVFHIWGHLNILLNDLKTFPKPSSDRGANDLPSLEENKEVAARLKELFEHFMTIMSFIDSTLKGFDKALCIYLAYHQVTDCVLLLQCSAMTISALSKYGMVTLFMFQQLIQLSMIFELIRSKGDMLADAVYSLPWESMSNANKKSVFIFLVSVQPTIAMKAGGIVPIGVLTMSTIIRTSLSYFVMLQTLGDTQ</sequence>
<keyword evidence="6 10" id="KW-1133">Transmembrane helix</keyword>
<dbReference type="Pfam" id="PF02949">
    <property type="entry name" value="7tm_6"/>
    <property type="match status" value="1"/>
</dbReference>
<evidence type="ECO:0000256" key="3">
    <source>
        <dbReference type="ARBA" id="ARBA00022606"/>
    </source>
</evidence>
<evidence type="ECO:0000256" key="6">
    <source>
        <dbReference type="ARBA" id="ARBA00022989"/>
    </source>
</evidence>
<evidence type="ECO:0000256" key="7">
    <source>
        <dbReference type="ARBA" id="ARBA00023136"/>
    </source>
</evidence>
<dbReference type="GO" id="GO:0004984">
    <property type="term" value="F:olfactory receptor activity"/>
    <property type="evidence" value="ECO:0007669"/>
    <property type="project" value="InterPro"/>
</dbReference>